<keyword evidence="4" id="KW-1185">Reference proteome</keyword>
<dbReference type="InterPro" id="IPR007197">
    <property type="entry name" value="rSAM"/>
</dbReference>
<dbReference type="GO" id="GO:0003824">
    <property type="term" value="F:catalytic activity"/>
    <property type="evidence" value="ECO:0007669"/>
    <property type="project" value="InterPro"/>
</dbReference>
<dbReference type="CDD" id="cd01335">
    <property type="entry name" value="Radical_SAM"/>
    <property type="match status" value="1"/>
</dbReference>
<name>A0A1D7YA00_9ACTN</name>
<dbReference type="KEGG" id="spun:BFF78_15725"/>
<dbReference type="PANTHER" id="PTHR13932:SF5">
    <property type="entry name" value="RADICAL S-ADENOSYL METHIONINE DOMAIN-CONTAINING PROTEIN 1, MITOCHONDRIAL"/>
    <property type="match status" value="1"/>
</dbReference>
<dbReference type="InterPro" id="IPR034505">
    <property type="entry name" value="Coproporphyrinogen-III_oxidase"/>
</dbReference>
<sequence>MSNASTSAFPSFRQVLDEARASVAALPLPALEKLGILQPIENYYLIGTYPPLKAMGSARPERFLPLATDRCSVYVHIPFCEQRCTFCHFAKEILPPEQRVERYLGALYRELAGTGELTGHPVAQTVYFGGGTPSYLSPRQITEVFARLRGAVRITGETETTFELHPSVIDAPDYGERLDAIAEAGVNRWVFGVQSMEDRILRKLNRGHTAADVHRLLRMLADRGVDNLSVDLIFGLPYQNAENWYSSIRTLLEAGVEKFNIFPLMFKQADPISMHYRKSPEIFPGNEERLLMHFITESIMRHMGFRRGPLFYYAKAEQHSRQQENKYDSIEDINLLPFGVSGFGYVGHTQFYNECTLDRYMAAVDSGRPPVWRSAELDLEERMRRAVMFPLRSSGVNRAEYRRRYGADPLDRFAGELTPFIEHGLLAVSDETLQLTDMGAPFADSIAITLASPAVVSRVQAANALITDLKTDPLDRYDFSPIAREPVGAGVTPQDRHAPTDEA</sequence>
<gene>
    <name evidence="3" type="ORF">BFF78_15725</name>
</gene>
<dbReference type="Gene3D" id="3.80.30.20">
    <property type="entry name" value="tm_1862 like domain"/>
    <property type="match status" value="1"/>
</dbReference>
<dbReference type="SUPFAM" id="SSF102114">
    <property type="entry name" value="Radical SAM enzymes"/>
    <property type="match status" value="1"/>
</dbReference>
<dbReference type="InterPro" id="IPR010723">
    <property type="entry name" value="HemN_C"/>
</dbReference>
<evidence type="ECO:0000313" key="4">
    <source>
        <dbReference type="Proteomes" id="UP000094960"/>
    </source>
</evidence>
<feature type="domain" description="Radical SAM core" evidence="2">
    <location>
        <begin position="65"/>
        <end position="306"/>
    </location>
</feature>
<dbReference type="SFLD" id="SFLDG01082">
    <property type="entry name" value="B12-binding_domain_containing"/>
    <property type="match status" value="1"/>
</dbReference>
<dbReference type="PROSITE" id="PS51918">
    <property type="entry name" value="RADICAL_SAM"/>
    <property type="match status" value="1"/>
</dbReference>
<dbReference type="RefSeq" id="WP_069778938.1">
    <property type="nucleotide sequence ID" value="NZ_CP017248.1"/>
</dbReference>
<organism evidence="3 4">
    <name type="scientific">Streptomyces fodineus</name>
    <dbReference type="NCBI Taxonomy" id="1904616"/>
    <lineage>
        <taxon>Bacteria</taxon>
        <taxon>Bacillati</taxon>
        <taxon>Actinomycetota</taxon>
        <taxon>Actinomycetes</taxon>
        <taxon>Kitasatosporales</taxon>
        <taxon>Streptomycetaceae</taxon>
        <taxon>Streptomyces</taxon>
    </lineage>
</organism>
<dbReference type="Proteomes" id="UP000094960">
    <property type="component" value="Chromosome"/>
</dbReference>
<dbReference type="PANTHER" id="PTHR13932">
    <property type="entry name" value="COPROPORPHYRINIGEN III OXIDASE"/>
    <property type="match status" value="1"/>
</dbReference>
<dbReference type="SFLD" id="SFLDG01065">
    <property type="entry name" value="anaerobic_coproporphyrinogen-I"/>
    <property type="match status" value="1"/>
</dbReference>
<evidence type="ECO:0000256" key="1">
    <source>
        <dbReference type="ARBA" id="ARBA00017228"/>
    </source>
</evidence>
<accession>A0A1D7YA00</accession>
<dbReference type="GO" id="GO:0005737">
    <property type="term" value="C:cytoplasm"/>
    <property type="evidence" value="ECO:0007669"/>
    <property type="project" value="TreeGrafter"/>
</dbReference>
<dbReference type="GO" id="GO:0006779">
    <property type="term" value="P:porphyrin-containing compound biosynthetic process"/>
    <property type="evidence" value="ECO:0007669"/>
    <property type="project" value="TreeGrafter"/>
</dbReference>
<evidence type="ECO:0000259" key="2">
    <source>
        <dbReference type="PROSITE" id="PS51918"/>
    </source>
</evidence>
<dbReference type="EMBL" id="CP017248">
    <property type="protein sequence ID" value="AOR32324.1"/>
    <property type="molecule type" value="Genomic_DNA"/>
</dbReference>
<dbReference type="InterPro" id="IPR023404">
    <property type="entry name" value="rSAM_horseshoe"/>
</dbReference>
<dbReference type="AlphaFoldDB" id="A0A1D7YA00"/>
<dbReference type="Pfam" id="PF04055">
    <property type="entry name" value="Radical_SAM"/>
    <property type="match status" value="1"/>
</dbReference>
<dbReference type="InterPro" id="IPR058240">
    <property type="entry name" value="rSAM_sf"/>
</dbReference>
<evidence type="ECO:0000313" key="3">
    <source>
        <dbReference type="EMBL" id="AOR32324.1"/>
    </source>
</evidence>
<dbReference type="SMART" id="SM00729">
    <property type="entry name" value="Elp3"/>
    <property type="match status" value="1"/>
</dbReference>
<dbReference type="InterPro" id="IPR006638">
    <property type="entry name" value="Elp3/MiaA/NifB-like_rSAM"/>
</dbReference>
<dbReference type="GO" id="GO:0051539">
    <property type="term" value="F:4 iron, 4 sulfur cluster binding"/>
    <property type="evidence" value="ECO:0007669"/>
    <property type="project" value="TreeGrafter"/>
</dbReference>
<proteinExistence type="predicted"/>
<reference evidence="4" key="1">
    <citation type="submission" date="2016-09" db="EMBL/GenBank/DDBJ databases">
        <title>Streptomyces puniciscabiei strain:TW1S1 Genome sequencing and assembly.</title>
        <authorList>
            <person name="Kim M.-K."/>
            <person name="Kim S.B."/>
        </authorList>
    </citation>
    <scope>NUCLEOTIDE SEQUENCE [LARGE SCALE GENOMIC DNA]</scope>
    <source>
        <strain evidence="4">TW1S1</strain>
    </source>
</reference>
<dbReference type="Pfam" id="PF06969">
    <property type="entry name" value="HemN_C"/>
    <property type="match status" value="1"/>
</dbReference>
<dbReference type="SFLD" id="SFLDS00029">
    <property type="entry name" value="Radical_SAM"/>
    <property type="match status" value="1"/>
</dbReference>
<protein>
    <recommendedName>
        <fullName evidence="1">Heme chaperone HemW</fullName>
    </recommendedName>
</protein>